<reference evidence="5 6" key="1">
    <citation type="submission" date="2018-08" db="EMBL/GenBank/DDBJ databases">
        <title>Survival mechanisms of Campylobacter hepaticus identified by genomic analysis and comparative transcriptomic analysis of in vivo and in vitro derived bacteria.</title>
        <authorList>
            <person name="Van T.T.H."/>
            <person name="Moore R.J."/>
        </authorList>
    </citation>
    <scope>NUCLEOTIDE SEQUENCE [LARGE SCALE GENOMIC DNA]</scope>
    <source>
        <strain evidence="4 6">54L</strain>
        <strain evidence="3 5">HV10</strain>
    </source>
</reference>
<proteinExistence type="predicted"/>
<evidence type="ECO:0000313" key="6">
    <source>
        <dbReference type="Proteomes" id="UP000286095"/>
    </source>
</evidence>
<evidence type="ECO:0000256" key="2">
    <source>
        <dbReference type="SAM" id="Phobius"/>
    </source>
</evidence>
<evidence type="ECO:0000256" key="1">
    <source>
        <dbReference type="SAM" id="Coils"/>
    </source>
</evidence>
<organism evidence="4 6">
    <name type="scientific">Campylobacter hepaticus</name>
    <dbReference type="NCBI Taxonomy" id="1813019"/>
    <lineage>
        <taxon>Bacteria</taxon>
        <taxon>Pseudomonadati</taxon>
        <taxon>Campylobacterota</taxon>
        <taxon>Epsilonproteobacteria</taxon>
        <taxon>Campylobacterales</taxon>
        <taxon>Campylobacteraceae</taxon>
        <taxon>Campylobacter</taxon>
    </lineage>
</organism>
<evidence type="ECO:0000313" key="3">
    <source>
        <dbReference type="EMBL" id="AXP08834.1"/>
    </source>
</evidence>
<keyword evidence="1" id="KW-0175">Coiled coil</keyword>
<dbReference type="Proteomes" id="UP000286095">
    <property type="component" value="Unassembled WGS sequence"/>
</dbReference>
<dbReference type="EMBL" id="QURW01000009">
    <property type="protein sequence ID" value="RQD87457.1"/>
    <property type="molecule type" value="Genomic_DNA"/>
</dbReference>
<gene>
    <name evidence="3" type="ORF">A2J15_003820</name>
    <name evidence="4" type="ORF">DZD40_04200</name>
</gene>
<dbReference type="KEGG" id="chw:A2J15_003820"/>
<name>A0A424Z0H1_9BACT</name>
<evidence type="ECO:0000313" key="4">
    <source>
        <dbReference type="EMBL" id="RQD87457.1"/>
    </source>
</evidence>
<dbReference type="AlphaFoldDB" id="A0A424Z0H1"/>
<sequence length="191" mass="23063">MQERIDELEARYKYFLLKKYLKYLFFVILFFIIGLSFFVFLQKYKQQKNIYLKALEYKINLEQKLAKAQILQEKNKIAKERLKPQILKTEEENTKKIEINSRNLNISHLRKSFYENPSYEKALNLANKYFDIKAYKKSIFWALKANELNKEKQDSWLVFAKAKRALGEEKEAQSVLDAYVNYYGFMEFNAR</sequence>
<dbReference type="Proteomes" id="UP000093205">
    <property type="component" value="Chromosome"/>
</dbReference>
<accession>A0A424Z0H1</accession>
<keyword evidence="5" id="KW-1185">Reference proteome</keyword>
<protein>
    <submittedName>
        <fullName evidence="4">Transformation system protein</fullName>
    </submittedName>
</protein>
<dbReference type="EMBL" id="CP031611">
    <property type="protein sequence ID" value="AXP08834.1"/>
    <property type="molecule type" value="Genomic_DNA"/>
</dbReference>
<dbReference type="OrthoDB" id="5339479at2"/>
<feature type="coiled-coil region" evidence="1">
    <location>
        <begin position="54"/>
        <end position="81"/>
    </location>
</feature>
<keyword evidence="2" id="KW-0812">Transmembrane</keyword>
<evidence type="ECO:0000313" key="5">
    <source>
        <dbReference type="Proteomes" id="UP000093205"/>
    </source>
</evidence>
<feature type="transmembrane region" description="Helical" evidence="2">
    <location>
        <begin position="20"/>
        <end position="41"/>
    </location>
</feature>
<dbReference type="RefSeq" id="WP_066779512.1">
    <property type="nucleotide sequence ID" value="NZ_CBCSFE010000009.1"/>
</dbReference>
<dbReference type="GeneID" id="44004640"/>
<keyword evidence="2" id="KW-1133">Transmembrane helix</keyword>
<dbReference type="STRING" id="1813019.A2J15_05390"/>
<keyword evidence="2" id="KW-0472">Membrane</keyword>